<evidence type="ECO:0000256" key="9">
    <source>
        <dbReference type="ARBA" id="ARBA00067014"/>
    </source>
</evidence>
<dbReference type="InterPro" id="IPR004839">
    <property type="entry name" value="Aminotransferase_I/II_large"/>
</dbReference>
<evidence type="ECO:0000256" key="5">
    <source>
        <dbReference type="ARBA" id="ARBA00022576"/>
    </source>
</evidence>
<dbReference type="SUPFAM" id="SSF53383">
    <property type="entry name" value="PLP-dependent transferases"/>
    <property type="match status" value="1"/>
</dbReference>
<dbReference type="InterPro" id="IPR050859">
    <property type="entry name" value="Class-I_PLP-dep_aminotransf"/>
</dbReference>
<evidence type="ECO:0000256" key="2">
    <source>
        <dbReference type="ARBA" id="ARBA00004496"/>
    </source>
</evidence>
<feature type="domain" description="Aminotransferase class I/classII large" evidence="11">
    <location>
        <begin position="200"/>
        <end position="541"/>
    </location>
</feature>
<dbReference type="GO" id="GO:0006571">
    <property type="term" value="P:tyrosine biosynthetic process"/>
    <property type="evidence" value="ECO:0007669"/>
    <property type="project" value="TreeGrafter"/>
</dbReference>
<protein>
    <recommendedName>
        <fullName evidence="9">aromatic-amino-acid transaminase</fullName>
        <ecNumber evidence="9">2.6.1.57</ecNumber>
    </recommendedName>
</protein>
<keyword evidence="6" id="KW-0808">Transferase</keyword>
<accession>A0A439DHA1</accession>
<dbReference type="AlphaFoldDB" id="A0A439DHA1"/>
<dbReference type="Pfam" id="PF00155">
    <property type="entry name" value="Aminotran_1_2"/>
    <property type="match status" value="1"/>
</dbReference>
<dbReference type="GO" id="GO:0005737">
    <property type="term" value="C:cytoplasm"/>
    <property type="evidence" value="ECO:0007669"/>
    <property type="project" value="UniProtKB-SubCell"/>
</dbReference>
<sequence length="551" mass="60743">MAMTNGGTVEVAAALPQTTRQDNPPPKQPASEPLTLAGIAARRAKAGKLVAGTAAYSDSDMFKSPQAYNQPKARRWDHLLSPEVMARHPCALKKAALNLKKPGMLSLGGGLPSSDNFPIESLSMQVQHLPLFGQAPAEVPGSDITMGKHDIRDKDGVFDVSVALNYGQAMGSAQMLRWVTEHTELVSQPPYADWQCALSIGSTGALDSALRMFCDRDRRDSVLTEEYSFATALETIAPLGIKVFGVRIDEQGLLPQSLDDILSNWDESARGARKPTVLYTVPSGQNPTGATMSARRRKDVYAVCSKHDLFILEDEPYYYLQMPPYDKANSAAQPGVVDVYSNQSTEDYLKGLVPTLLSIDVDGRVLRMDSFSKVVVPGSRMGWVTASEQVIERYIRLQECASQGPAGFSQALMYKLLDETWGHEGYLRWLINLRSEYMQRRDALLDACEKHLPKDVMSWTPPASGMFLWLRVDHTRHPHAGQKTILELEQEIFDSCIERGVLACRGSWFCAERDAALPGLFLRTTFASSSQADMDVAIHRLGQAVRASFGI</sequence>
<dbReference type="EMBL" id="RYZI01000019">
    <property type="protein sequence ID" value="RWA13782.1"/>
    <property type="molecule type" value="Genomic_DNA"/>
</dbReference>
<comment type="subcellular location">
    <subcellularLocation>
        <location evidence="2">Cytoplasm</location>
    </subcellularLocation>
</comment>
<dbReference type="CDD" id="cd00609">
    <property type="entry name" value="AAT_like"/>
    <property type="match status" value="1"/>
</dbReference>
<dbReference type="GO" id="GO:0008793">
    <property type="term" value="F:aromatic-amino-acid transaminase activity"/>
    <property type="evidence" value="ECO:0007669"/>
    <property type="project" value="TreeGrafter"/>
</dbReference>
<name>A0A439DHA1_9PEZI</name>
<evidence type="ECO:0000256" key="4">
    <source>
        <dbReference type="ARBA" id="ARBA00022490"/>
    </source>
</evidence>
<keyword evidence="4" id="KW-0963">Cytoplasm</keyword>
<dbReference type="InterPro" id="IPR015421">
    <property type="entry name" value="PyrdxlP-dep_Trfase_major"/>
</dbReference>
<comment type="caution">
    <text evidence="12">The sequence shown here is derived from an EMBL/GenBank/DDBJ whole genome shotgun (WGS) entry which is preliminary data.</text>
</comment>
<proteinExistence type="inferred from homology"/>
<keyword evidence="5" id="KW-0032">Aminotransferase</keyword>
<dbReference type="Proteomes" id="UP000286045">
    <property type="component" value="Unassembled WGS sequence"/>
</dbReference>
<evidence type="ECO:0000256" key="1">
    <source>
        <dbReference type="ARBA" id="ARBA00001933"/>
    </source>
</evidence>
<comment type="catalytic activity">
    <reaction evidence="8">
        <text>an aromatic L-alpha-amino acid + 2-oxoglutarate = an aromatic oxo-acid + L-glutamate</text>
        <dbReference type="Rhea" id="RHEA:17533"/>
        <dbReference type="ChEBI" id="CHEBI:16810"/>
        <dbReference type="ChEBI" id="CHEBI:29985"/>
        <dbReference type="ChEBI" id="CHEBI:73309"/>
        <dbReference type="ChEBI" id="CHEBI:84824"/>
        <dbReference type="EC" id="2.6.1.57"/>
    </reaction>
</comment>
<comment type="cofactor">
    <cofactor evidence="1">
        <name>pyridoxal 5'-phosphate</name>
        <dbReference type="ChEBI" id="CHEBI:597326"/>
    </cofactor>
</comment>
<dbReference type="EC" id="2.6.1.57" evidence="9"/>
<dbReference type="PANTHER" id="PTHR42790:SF21">
    <property type="entry name" value="AROMATIC_AMINOADIPATE AMINOTRANSFERASE 1"/>
    <property type="match status" value="1"/>
</dbReference>
<evidence type="ECO:0000313" key="12">
    <source>
        <dbReference type="EMBL" id="RWA13782.1"/>
    </source>
</evidence>
<comment type="similarity">
    <text evidence="3">Belongs to the class-I pyridoxal-phosphate-dependent aminotransferase family.</text>
</comment>
<evidence type="ECO:0000256" key="7">
    <source>
        <dbReference type="ARBA" id="ARBA00022898"/>
    </source>
</evidence>
<keyword evidence="13" id="KW-1185">Reference proteome</keyword>
<dbReference type="GO" id="GO:0030170">
    <property type="term" value="F:pyridoxal phosphate binding"/>
    <property type="evidence" value="ECO:0007669"/>
    <property type="project" value="InterPro"/>
</dbReference>
<evidence type="ECO:0000256" key="3">
    <source>
        <dbReference type="ARBA" id="ARBA00007441"/>
    </source>
</evidence>
<evidence type="ECO:0000256" key="8">
    <source>
        <dbReference type="ARBA" id="ARBA00051993"/>
    </source>
</evidence>
<gene>
    <name evidence="12" type="ORF">EKO27_g1317</name>
</gene>
<dbReference type="GO" id="GO:0019878">
    <property type="term" value="P:lysine biosynthetic process via aminoadipic acid"/>
    <property type="evidence" value="ECO:0007669"/>
    <property type="project" value="TreeGrafter"/>
</dbReference>
<dbReference type="FunFam" id="3.40.640.10:FF:000074">
    <property type="entry name" value="Aromatic amino acid aminotransferase"/>
    <property type="match status" value="1"/>
</dbReference>
<feature type="region of interest" description="Disordered" evidence="10">
    <location>
        <begin position="1"/>
        <end position="32"/>
    </location>
</feature>
<dbReference type="PANTHER" id="PTHR42790">
    <property type="entry name" value="AMINOTRANSFERASE"/>
    <property type="match status" value="1"/>
</dbReference>
<organism evidence="12 13">
    <name type="scientific">Xylaria grammica</name>
    <dbReference type="NCBI Taxonomy" id="363999"/>
    <lineage>
        <taxon>Eukaryota</taxon>
        <taxon>Fungi</taxon>
        <taxon>Dikarya</taxon>
        <taxon>Ascomycota</taxon>
        <taxon>Pezizomycotina</taxon>
        <taxon>Sordariomycetes</taxon>
        <taxon>Xylariomycetidae</taxon>
        <taxon>Xylariales</taxon>
        <taxon>Xylariaceae</taxon>
        <taxon>Xylaria</taxon>
    </lineage>
</organism>
<keyword evidence="7" id="KW-0663">Pyridoxal phosphate</keyword>
<reference evidence="12 13" key="1">
    <citation type="submission" date="2018-12" db="EMBL/GenBank/DDBJ databases">
        <title>Draft genome sequence of Xylaria grammica IHI A82.</title>
        <authorList>
            <person name="Buettner E."/>
            <person name="Kellner H."/>
        </authorList>
    </citation>
    <scope>NUCLEOTIDE SEQUENCE [LARGE SCALE GENOMIC DNA]</scope>
    <source>
        <strain evidence="12 13">IHI A82</strain>
    </source>
</reference>
<evidence type="ECO:0000313" key="13">
    <source>
        <dbReference type="Proteomes" id="UP000286045"/>
    </source>
</evidence>
<dbReference type="Gene3D" id="3.40.640.10">
    <property type="entry name" value="Type I PLP-dependent aspartate aminotransferase-like (Major domain)"/>
    <property type="match status" value="1"/>
</dbReference>
<evidence type="ECO:0000256" key="6">
    <source>
        <dbReference type="ARBA" id="ARBA00022679"/>
    </source>
</evidence>
<evidence type="ECO:0000256" key="10">
    <source>
        <dbReference type="SAM" id="MobiDB-lite"/>
    </source>
</evidence>
<dbReference type="GO" id="GO:0009074">
    <property type="term" value="P:aromatic amino acid family catabolic process"/>
    <property type="evidence" value="ECO:0007669"/>
    <property type="project" value="TreeGrafter"/>
</dbReference>
<dbReference type="GO" id="GO:0047536">
    <property type="term" value="F:2-aminoadipate transaminase activity"/>
    <property type="evidence" value="ECO:0007669"/>
    <property type="project" value="TreeGrafter"/>
</dbReference>
<dbReference type="STRING" id="363999.A0A439DHA1"/>
<dbReference type="InterPro" id="IPR015424">
    <property type="entry name" value="PyrdxlP-dep_Trfase"/>
</dbReference>
<evidence type="ECO:0000259" key="11">
    <source>
        <dbReference type="Pfam" id="PF00155"/>
    </source>
</evidence>